<dbReference type="EMBL" id="JAFIDN010000004">
    <property type="protein sequence ID" value="MBP3192308.1"/>
    <property type="molecule type" value="Genomic_DNA"/>
</dbReference>
<protein>
    <submittedName>
        <fullName evidence="3">T9SS type A sorting domain-containing protein</fullName>
    </submittedName>
</protein>
<evidence type="ECO:0000313" key="3">
    <source>
        <dbReference type="EMBL" id="MBP3192308.1"/>
    </source>
</evidence>
<dbReference type="InterPro" id="IPR026444">
    <property type="entry name" value="Secre_tail"/>
</dbReference>
<feature type="signal peptide" evidence="1">
    <location>
        <begin position="1"/>
        <end position="20"/>
    </location>
</feature>
<gene>
    <name evidence="3" type="ORF">NATSA_06510</name>
</gene>
<reference evidence="3" key="1">
    <citation type="submission" date="2021-02" db="EMBL/GenBank/DDBJ databases">
        <title>Natronogracilivirga saccharolytica gen. nov. sp. nov. a new anaerobic, haloalkiliphilic carbohydrate-fermenting bacterium from soda lake and proposing of Cyclonatronumiaceae fam. nov. in the phylum Balneolaeota.</title>
        <authorList>
            <person name="Zhilina T.N."/>
            <person name="Sorokin D.Y."/>
            <person name="Zavarzina D.G."/>
            <person name="Toshchakov S.V."/>
            <person name="Kublanov I.V."/>
        </authorList>
    </citation>
    <scope>NUCLEOTIDE SEQUENCE</scope>
    <source>
        <strain evidence="3">Z-1702</strain>
    </source>
</reference>
<dbReference type="NCBIfam" id="TIGR04183">
    <property type="entry name" value="Por_Secre_tail"/>
    <property type="match status" value="1"/>
</dbReference>
<evidence type="ECO:0000256" key="1">
    <source>
        <dbReference type="SAM" id="SignalP"/>
    </source>
</evidence>
<evidence type="ECO:0000313" key="4">
    <source>
        <dbReference type="Proteomes" id="UP000673975"/>
    </source>
</evidence>
<dbReference type="AlphaFoldDB" id="A0A8J7S8L5"/>
<comment type="caution">
    <text evidence="3">The sequence shown here is derived from an EMBL/GenBank/DDBJ whole genome shotgun (WGS) entry which is preliminary data.</text>
</comment>
<dbReference type="Gene3D" id="2.60.40.4070">
    <property type="match status" value="1"/>
</dbReference>
<feature type="chain" id="PRO_5035167235" evidence="1">
    <location>
        <begin position="21"/>
        <end position="291"/>
    </location>
</feature>
<keyword evidence="1" id="KW-0732">Signal</keyword>
<accession>A0A8J7S8L5</accession>
<feature type="domain" description="Secretion system C-terminal sorting" evidence="2">
    <location>
        <begin position="212"/>
        <end position="284"/>
    </location>
</feature>
<dbReference type="RefSeq" id="WP_210511210.1">
    <property type="nucleotide sequence ID" value="NZ_JAFIDN010000004.1"/>
</dbReference>
<evidence type="ECO:0000259" key="2">
    <source>
        <dbReference type="Pfam" id="PF18962"/>
    </source>
</evidence>
<keyword evidence="4" id="KW-1185">Reference proteome</keyword>
<organism evidence="3 4">
    <name type="scientific">Natronogracilivirga saccharolytica</name>
    <dbReference type="NCBI Taxonomy" id="2812953"/>
    <lineage>
        <taxon>Bacteria</taxon>
        <taxon>Pseudomonadati</taxon>
        <taxon>Balneolota</taxon>
        <taxon>Balneolia</taxon>
        <taxon>Balneolales</taxon>
        <taxon>Cyclonatronaceae</taxon>
        <taxon>Natronogracilivirga</taxon>
    </lineage>
</organism>
<sequence length="291" mass="33185">MKIKLLLCLFVAAFFGMQQAAAQNYIVIEDFEDPDGVTIPLNDMTGGEAVEEDDVYEVVENPDPSDVNPSDQVLQYTRAHDGVPWGGFWSEVWEPLDMDEMKYTHYQVWKPRISPVVFKVEGSEETEDFEFESMEEQTVTEGWETMTFHYPDAAGEYPVIAVMPDFADPVDLDENIVIYLDNIILSDSPDDPIATAAEQNELPVHLALKQNYPNPFNPTTNIRFELNSSDHVTLNVYDIQGQRITTLINNEFRNPGEHEVHFNAEGLPSGKYFYRLETSERSITRAMTLVK</sequence>
<proteinExistence type="predicted"/>
<dbReference type="Pfam" id="PF18962">
    <property type="entry name" value="Por_Secre_tail"/>
    <property type="match status" value="1"/>
</dbReference>
<dbReference type="Proteomes" id="UP000673975">
    <property type="component" value="Unassembled WGS sequence"/>
</dbReference>
<name>A0A8J7S8L5_9BACT</name>